<evidence type="ECO:0000256" key="1">
    <source>
        <dbReference type="SAM" id="Phobius"/>
    </source>
</evidence>
<protein>
    <submittedName>
        <fullName evidence="2">Uncharacterized protein</fullName>
    </submittedName>
</protein>
<keyword evidence="1" id="KW-0812">Transmembrane</keyword>
<proteinExistence type="predicted"/>
<name>A0A0F8X9Y2_9ZZZZ</name>
<sequence>GTMVHIFSLMETQWGLYLRLWQILHGCGLMIAVFFILQVLLHESHRKDNNRFLTGFRKFSQPTRNLETDLSRVYEERRLLYTVENRWDTTKNG</sequence>
<accession>A0A0F8X9Y2</accession>
<gene>
    <name evidence="2" type="ORF">LCGC14_2969290</name>
</gene>
<comment type="caution">
    <text evidence="2">The sequence shown here is derived from an EMBL/GenBank/DDBJ whole genome shotgun (WGS) entry which is preliminary data.</text>
</comment>
<evidence type="ECO:0000313" key="2">
    <source>
        <dbReference type="EMBL" id="KKK65922.1"/>
    </source>
</evidence>
<keyword evidence="1" id="KW-0472">Membrane</keyword>
<keyword evidence="1" id="KW-1133">Transmembrane helix</keyword>
<organism evidence="2">
    <name type="scientific">marine sediment metagenome</name>
    <dbReference type="NCBI Taxonomy" id="412755"/>
    <lineage>
        <taxon>unclassified sequences</taxon>
        <taxon>metagenomes</taxon>
        <taxon>ecological metagenomes</taxon>
    </lineage>
</organism>
<feature type="transmembrane region" description="Helical" evidence="1">
    <location>
        <begin position="20"/>
        <end position="41"/>
    </location>
</feature>
<dbReference type="EMBL" id="LAZR01060327">
    <property type="protein sequence ID" value="KKK65922.1"/>
    <property type="molecule type" value="Genomic_DNA"/>
</dbReference>
<dbReference type="AlphaFoldDB" id="A0A0F8X9Y2"/>
<feature type="non-terminal residue" evidence="2">
    <location>
        <position position="1"/>
    </location>
</feature>
<reference evidence="2" key="1">
    <citation type="journal article" date="2015" name="Nature">
        <title>Complex archaea that bridge the gap between prokaryotes and eukaryotes.</title>
        <authorList>
            <person name="Spang A."/>
            <person name="Saw J.H."/>
            <person name="Jorgensen S.L."/>
            <person name="Zaremba-Niedzwiedzka K."/>
            <person name="Martijn J."/>
            <person name="Lind A.E."/>
            <person name="van Eijk R."/>
            <person name="Schleper C."/>
            <person name="Guy L."/>
            <person name="Ettema T.J."/>
        </authorList>
    </citation>
    <scope>NUCLEOTIDE SEQUENCE</scope>
</reference>